<dbReference type="EMBL" id="PPTS01000007">
    <property type="protein sequence ID" value="RDB63472.1"/>
    <property type="molecule type" value="Genomic_DNA"/>
</dbReference>
<dbReference type="Proteomes" id="UP000254000">
    <property type="component" value="Unassembled WGS sequence"/>
</dbReference>
<feature type="region of interest" description="Disordered" evidence="3">
    <location>
        <begin position="1"/>
        <end position="50"/>
    </location>
</feature>
<dbReference type="GO" id="GO:0046872">
    <property type="term" value="F:metal ion binding"/>
    <property type="evidence" value="ECO:0007669"/>
    <property type="project" value="InterPro"/>
</dbReference>
<dbReference type="AlphaFoldDB" id="A0A369LWD5"/>
<dbReference type="RefSeq" id="WP_015538803.1">
    <property type="nucleotide sequence ID" value="NZ_CABMMS010000007.1"/>
</dbReference>
<gene>
    <name evidence="4" type="ORF">C1877_11380</name>
</gene>
<keyword evidence="2" id="KW-0186">Copper</keyword>
<sequence length="134" mass="14483">MASDGPLTDEKATATDDGAIATDDGARATEGGARDGAACPCRHKETPRDEELQADLQKRLNRVIGQLGGVKAMLDDNRYCGDVLVQLAAAESAVRSISSKLLQNHLETCVVEQIQRGNVEVVDEVMQLMRKFSR</sequence>
<keyword evidence="5" id="KW-1185">Reference proteome</keyword>
<dbReference type="GeneID" id="78360295"/>
<accession>A0A369LWD5</accession>
<dbReference type="PANTHER" id="PTHR33677:SF3">
    <property type="entry name" value="COPPER-SENSING TRANSCRIPTIONAL REPRESSOR RICR"/>
    <property type="match status" value="1"/>
</dbReference>
<dbReference type="PANTHER" id="PTHR33677">
    <property type="entry name" value="TRANSCRIPTIONAL REPRESSOR FRMR-RELATED"/>
    <property type="match status" value="1"/>
</dbReference>
<dbReference type="OrthoDB" id="9811244at2"/>
<dbReference type="InterPro" id="IPR038390">
    <property type="entry name" value="Metal_Tscrpt_repr_sf"/>
</dbReference>
<comment type="similarity">
    <text evidence="1">Belongs to the CsoR family.</text>
</comment>
<proteinExistence type="inferred from homology"/>
<dbReference type="Gene3D" id="1.20.58.1000">
    <property type="entry name" value="Metal-sensitive repressor, helix protomer"/>
    <property type="match status" value="1"/>
</dbReference>
<organism evidence="4 5">
    <name type="scientific">Gordonibacter pamelaeae</name>
    <dbReference type="NCBI Taxonomy" id="471189"/>
    <lineage>
        <taxon>Bacteria</taxon>
        <taxon>Bacillati</taxon>
        <taxon>Actinomycetota</taxon>
        <taxon>Coriobacteriia</taxon>
        <taxon>Eggerthellales</taxon>
        <taxon>Eggerthellaceae</taxon>
        <taxon>Gordonibacter</taxon>
    </lineage>
</organism>
<evidence type="ECO:0000256" key="3">
    <source>
        <dbReference type="SAM" id="MobiDB-lite"/>
    </source>
</evidence>
<reference evidence="4 5" key="1">
    <citation type="journal article" date="2018" name="Elife">
        <title>Discovery and characterization of a prevalent human gut bacterial enzyme sufficient for the inactivation of a family of plant toxins.</title>
        <authorList>
            <person name="Koppel N."/>
            <person name="Bisanz J.E."/>
            <person name="Pandelia M.E."/>
            <person name="Turnbaugh P.J."/>
            <person name="Balskus E.P."/>
        </authorList>
    </citation>
    <scope>NUCLEOTIDE SEQUENCE [LARGE SCALE GENOMIC DNA]</scope>
    <source>
        <strain evidence="4 5">3C</strain>
    </source>
</reference>
<evidence type="ECO:0000313" key="4">
    <source>
        <dbReference type="EMBL" id="RDB63472.1"/>
    </source>
</evidence>
<dbReference type="Pfam" id="PF02583">
    <property type="entry name" value="Trns_repr_metal"/>
    <property type="match status" value="1"/>
</dbReference>
<evidence type="ECO:0000313" key="5">
    <source>
        <dbReference type="Proteomes" id="UP000254000"/>
    </source>
</evidence>
<comment type="caution">
    <text evidence="4">The sequence shown here is derived from an EMBL/GenBank/DDBJ whole genome shotgun (WGS) entry which is preliminary data.</text>
</comment>
<evidence type="ECO:0000256" key="1">
    <source>
        <dbReference type="ARBA" id="ARBA00005428"/>
    </source>
</evidence>
<dbReference type="GO" id="GO:0003677">
    <property type="term" value="F:DNA binding"/>
    <property type="evidence" value="ECO:0007669"/>
    <property type="project" value="InterPro"/>
</dbReference>
<name>A0A369LWD5_9ACTN</name>
<dbReference type="InterPro" id="IPR003735">
    <property type="entry name" value="Metal_Tscrpt_repr"/>
</dbReference>
<dbReference type="CDD" id="cd10156">
    <property type="entry name" value="FpFrmR-Cterm-like_DUF156"/>
    <property type="match status" value="1"/>
</dbReference>
<evidence type="ECO:0000256" key="2">
    <source>
        <dbReference type="ARBA" id="ARBA00023008"/>
    </source>
</evidence>
<dbReference type="GO" id="GO:0045892">
    <property type="term" value="P:negative regulation of DNA-templated transcription"/>
    <property type="evidence" value="ECO:0007669"/>
    <property type="project" value="UniProtKB-ARBA"/>
</dbReference>
<protein>
    <submittedName>
        <fullName evidence="4">Metal-sensitive transcriptional repressor</fullName>
    </submittedName>
</protein>